<feature type="compositionally biased region" description="Basic and acidic residues" evidence="15">
    <location>
        <begin position="329"/>
        <end position="353"/>
    </location>
</feature>
<feature type="region of interest" description="Disordered" evidence="15">
    <location>
        <begin position="176"/>
        <end position="355"/>
    </location>
</feature>
<feature type="binding site" evidence="12">
    <location>
        <position position="457"/>
    </location>
    <ligand>
        <name>Mg(2+)</name>
        <dbReference type="ChEBI" id="CHEBI:18420"/>
        <label>1</label>
    </ligand>
</feature>
<dbReference type="GO" id="GO:0003677">
    <property type="term" value="F:DNA binding"/>
    <property type="evidence" value="ECO:0007669"/>
    <property type="project" value="InterPro"/>
</dbReference>
<dbReference type="GO" id="GO:0008311">
    <property type="term" value="F:double-stranded DNA 3'-5' DNA exonuclease activity"/>
    <property type="evidence" value="ECO:0007669"/>
    <property type="project" value="UniProtKB-EC"/>
</dbReference>
<reference evidence="17" key="1">
    <citation type="submission" date="2013-07" db="EMBL/GenBank/DDBJ databases">
        <authorList>
            <person name="Geib S."/>
        </authorList>
    </citation>
    <scope>NUCLEOTIDE SEQUENCE</scope>
</reference>
<evidence type="ECO:0000256" key="6">
    <source>
        <dbReference type="ARBA" id="ARBA00022763"/>
    </source>
</evidence>
<feature type="binding site" evidence="12">
    <location>
        <position position="568"/>
    </location>
    <ligand>
        <name>Mg(2+)</name>
        <dbReference type="ChEBI" id="CHEBI:18420"/>
        <label>1</label>
    </ligand>
</feature>
<comment type="cofactor">
    <cofactor evidence="12 14">
        <name>Mg(2+)</name>
        <dbReference type="ChEBI" id="CHEBI:18420"/>
    </cofactor>
    <cofactor evidence="12 14">
        <name>Mn(2+)</name>
        <dbReference type="ChEBI" id="CHEBI:29035"/>
    </cofactor>
    <text evidence="12 14">Probably binds two magnesium or manganese ions per subunit.</text>
</comment>
<evidence type="ECO:0000256" key="7">
    <source>
        <dbReference type="ARBA" id="ARBA00022801"/>
    </source>
</evidence>
<dbReference type="EC" id="3.1.-.-" evidence="14"/>
<dbReference type="GO" id="GO:0005634">
    <property type="term" value="C:nucleus"/>
    <property type="evidence" value="ECO:0007669"/>
    <property type="project" value="UniProtKB-SubCell"/>
</dbReference>
<feature type="active site" description="Proton acceptor" evidence="11">
    <location>
        <position position="666"/>
    </location>
</feature>
<evidence type="ECO:0000256" key="8">
    <source>
        <dbReference type="ARBA" id="ARBA00022842"/>
    </source>
</evidence>
<keyword evidence="12" id="KW-0464">Manganese</keyword>
<comment type="similarity">
    <text evidence="4 14">Belongs to the DNA repair enzymes AP/ExoA family.</text>
</comment>
<feature type="binding site" evidence="12">
    <location>
        <position position="570"/>
    </location>
    <ligand>
        <name>Mg(2+)</name>
        <dbReference type="ChEBI" id="CHEBI:18420"/>
        <label>1</label>
    </ligand>
</feature>
<feature type="domain" description="Endonuclease/exonuclease/phosphatase" evidence="16">
    <location>
        <begin position="427"/>
        <end position="666"/>
    </location>
</feature>
<dbReference type="PANTHER" id="PTHR22748:SF6">
    <property type="entry name" value="DNA-(APURINIC OR APYRIMIDINIC SITE) ENDONUCLEASE"/>
    <property type="match status" value="1"/>
</dbReference>
<dbReference type="PROSITE" id="PS51435">
    <property type="entry name" value="AP_NUCLEASE_F1_4"/>
    <property type="match status" value="1"/>
</dbReference>
<keyword evidence="7" id="KW-0378">Hydrolase</keyword>
<feature type="binding site" evidence="12">
    <location>
        <position position="666"/>
    </location>
    <ligand>
        <name>Mg(2+)</name>
        <dbReference type="ChEBI" id="CHEBI:18420"/>
        <label>1</label>
    </ligand>
</feature>
<evidence type="ECO:0000256" key="3">
    <source>
        <dbReference type="ARBA" id="ARBA00004123"/>
    </source>
</evidence>
<dbReference type="SUPFAM" id="SSF56219">
    <property type="entry name" value="DNase I-like"/>
    <property type="match status" value="1"/>
</dbReference>
<evidence type="ECO:0000256" key="5">
    <source>
        <dbReference type="ARBA" id="ARBA00022723"/>
    </source>
</evidence>
<feature type="site" description="Interaction with DNA substrate" evidence="13">
    <location>
        <position position="666"/>
    </location>
</feature>
<dbReference type="PROSITE" id="PS00726">
    <property type="entry name" value="AP_NUCLEASE_F1_1"/>
    <property type="match status" value="1"/>
</dbReference>
<keyword evidence="6 14" id="KW-0227">DNA damage</keyword>
<evidence type="ECO:0000256" key="2">
    <source>
        <dbReference type="ARBA" id="ARBA00001936"/>
    </source>
</evidence>
<evidence type="ECO:0000256" key="4">
    <source>
        <dbReference type="ARBA" id="ARBA00007092"/>
    </source>
</evidence>
<sequence>MAKLAKSVEHKNSLDKVNGEAVVSSSSGFLSGDEDGIVAAKGRGRTRKTKNEEITKMDSVPIKKVARQAKKASTSKGRKKLPVEEEEEPVVAVVLTVEPQVEKKRAVAKNRTKKATEDETTIANGNVEVATVAASAKRGKKIVAAKVDEVIENNNGTALTKGRGRGKKAAAVAEADVEELSTAPTVEEEPKSNTKKQRKTAKVVPKAEEKQTLKAAEVFVKETKKKSIKSKTEEEPIETNTDEQAMLDKKKTKSSGKVKKQDVKEIPIASPEKSAEKPVKPRAATKRKAASKEAVADNSIEKYLEEVKAEVETVEDEDKAIAKKKSKKEPKEKPPKEIRPRGRAAKALEKSAEEEQEIGVVEEKIGTGRKRAAVPAGKDDINGAKPAKAKKTDGPLMNSTVTKYNKEDFILPTDEDGSERYNLKISSWNVAGLRSWLKKDGLRFLEYELPDIFCLQEIKCTTDQMPDEVARIPGYHPYWLCMPGGYAGVAIYSKIMPINVEYGIGNEEFDAVGRMITAEYEKFFLINVYVPNSGRKLVNLEARMRWEKLFQEYAKRLDAKKPLVICGDMNVSHQAIDLANPKSNTRSAGFTQEERDKMTELLALGFVDTFRHLYPDRTAAYTYWTYMSNARSRNVGWRLDYYIVSQRFTKRVVDNCIRSQVMGSDHCPITLFLKM</sequence>
<feature type="site" description="Transition state stabilizer" evidence="13">
    <location>
        <position position="570"/>
    </location>
</feature>
<feature type="region of interest" description="Disordered" evidence="15">
    <location>
        <begin position="367"/>
        <end position="398"/>
    </location>
</feature>
<keyword evidence="9 14" id="KW-0234">DNA repair</keyword>
<accession>W8BMM2</accession>
<dbReference type="GO" id="GO:0006284">
    <property type="term" value="P:base-excision repair"/>
    <property type="evidence" value="ECO:0007669"/>
    <property type="project" value="TreeGrafter"/>
</dbReference>
<dbReference type="InterPro" id="IPR020847">
    <property type="entry name" value="AP_endonuclease_F1_BS"/>
</dbReference>
<gene>
    <name evidence="17" type="primary">RRP1</name>
</gene>
<dbReference type="Pfam" id="PF03372">
    <property type="entry name" value="Exo_endo_phos"/>
    <property type="match status" value="1"/>
</dbReference>
<dbReference type="InterPro" id="IPR004808">
    <property type="entry name" value="AP_endonuc_1"/>
</dbReference>
<dbReference type="InterPro" id="IPR020848">
    <property type="entry name" value="AP_endonuclease_F1_CS"/>
</dbReference>
<feature type="active site" evidence="11">
    <location>
        <position position="529"/>
    </location>
</feature>
<dbReference type="OrthoDB" id="69989at2759"/>
<dbReference type="GO" id="GO:0003906">
    <property type="term" value="F:DNA-(apurinic or apyrimidinic site) endonuclease activity"/>
    <property type="evidence" value="ECO:0007669"/>
    <property type="project" value="TreeGrafter"/>
</dbReference>
<comment type="cofactor">
    <cofactor evidence="2">
        <name>Mn(2+)</name>
        <dbReference type="ChEBI" id="CHEBI:29035"/>
    </cofactor>
</comment>
<evidence type="ECO:0000313" key="17">
    <source>
        <dbReference type="EMBL" id="JAB90929.1"/>
    </source>
</evidence>
<name>W8BMM2_CERCA</name>
<evidence type="ECO:0000256" key="1">
    <source>
        <dbReference type="ARBA" id="ARBA00000493"/>
    </source>
</evidence>
<dbReference type="PANTHER" id="PTHR22748">
    <property type="entry name" value="AP ENDONUCLEASE"/>
    <property type="match status" value="1"/>
</dbReference>
<evidence type="ECO:0000256" key="13">
    <source>
        <dbReference type="PIRSR" id="PIRSR604808-3"/>
    </source>
</evidence>
<feature type="active site" description="Proton donor/acceptor" evidence="11">
    <location>
        <position position="568"/>
    </location>
</feature>
<comment type="catalytic activity">
    <reaction evidence="1">
        <text>Exonucleolytic cleavage in the 3'- to 5'-direction to yield nucleoside 5'-phosphates.</text>
        <dbReference type="EC" id="3.1.11.2"/>
    </reaction>
</comment>
<evidence type="ECO:0000256" key="14">
    <source>
        <dbReference type="RuleBase" id="RU362131"/>
    </source>
</evidence>
<feature type="binding site" evidence="12">
    <location>
        <position position="665"/>
    </location>
    <ligand>
        <name>Mg(2+)</name>
        <dbReference type="ChEBI" id="CHEBI:18420"/>
        <label>1</label>
    </ligand>
</feature>
<keyword evidence="8 12" id="KW-0460">Magnesium</keyword>
<proteinExistence type="evidence at transcript level"/>
<dbReference type="FunFam" id="3.60.10.10:FF:000009">
    <property type="entry name" value="DNA-(apurinic or apyrimidinic site) lyase"/>
    <property type="match status" value="1"/>
</dbReference>
<evidence type="ECO:0000256" key="12">
    <source>
        <dbReference type="PIRSR" id="PIRSR604808-2"/>
    </source>
</evidence>
<evidence type="ECO:0000256" key="9">
    <source>
        <dbReference type="ARBA" id="ARBA00023204"/>
    </source>
</evidence>
<keyword evidence="10" id="KW-0539">Nucleus</keyword>
<feature type="region of interest" description="Disordered" evidence="15">
    <location>
        <begin position="40"/>
        <end position="89"/>
    </location>
</feature>
<protein>
    <recommendedName>
        <fullName evidence="14">DNA-(apurinic or apyrimidinic site) endonuclease</fullName>
        <ecNumber evidence="14">3.1.-.-</ecNumber>
    </recommendedName>
</protein>
<dbReference type="GO" id="GO:0008081">
    <property type="term" value="F:phosphoric diester hydrolase activity"/>
    <property type="evidence" value="ECO:0007669"/>
    <property type="project" value="TreeGrafter"/>
</dbReference>
<dbReference type="NCBIfam" id="TIGR00633">
    <property type="entry name" value="xth"/>
    <property type="match status" value="1"/>
</dbReference>
<feature type="compositionally biased region" description="Basic and acidic residues" evidence="15">
    <location>
        <begin position="290"/>
        <end position="311"/>
    </location>
</feature>
<feature type="binding site" evidence="12">
    <location>
        <position position="429"/>
    </location>
    <ligand>
        <name>Mg(2+)</name>
        <dbReference type="ChEBI" id="CHEBI:18420"/>
        <label>1</label>
    </ligand>
</feature>
<evidence type="ECO:0000256" key="15">
    <source>
        <dbReference type="SAM" id="MobiDB-lite"/>
    </source>
</evidence>
<comment type="subcellular location">
    <subcellularLocation>
        <location evidence="3">Nucleus</location>
    </subcellularLocation>
</comment>
<dbReference type="GO" id="GO:0046872">
    <property type="term" value="F:metal ion binding"/>
    <property type="evidence" value="ECO:0007669"/>
    <property type="project" value="UniProtKB-KW"/>
</dbReference>
<evidence type="ECO:0000256" key="10">
    <source>
        <dbReference type="ARBA" id="ARBA00023242"/>
    </source>
</evidence>
<feature type="site" description="Important for catalytic activity" evidence="13">
    <location>
        <position position="640"/>
    </location>
</feature>
<dbReference type="InterPro" id="IPR036691">
    <property type="entry name" value="Endo/exonu/phosph_ase_sf"/>
</dbReference>
<dbReference type="CDD" id="cd09087">
    <property type="entry name" value="Ape1-like_AP-endo"/>
    <property type="match status" value="1"/>
</dbReference>
<keyword evidence="5 12" id="KW-0479">Metal-binding</keyword>
<dbReference type="PROSITE" id="PS00727">
    <property type="entry name" value="AP_NUCLEASE_F1_2"/>
    <property type="match status" value="1"/>
</dbReference>
<dbReference type="NCBIfam" id="TIGR00195">
    <property type="entry name" value="exoDNase_III"/>
    <property type="match status" value="1"/>
</dbReference>
<evidence type="ECO:0000259" key="16">
    <source>
        <dbReference type="Pfam" id="PF03372"/>
    </source>
</evidence>
<evidence type="ECO:0000256" key="11">
    <source>
        <dbReference type="PIRSR" id="PIRSR604808-1"/>
    </source>
</evidence>
<organism evidence="17">
    <name type="scientific">Ceratitis capitata</name>
    <name type="common">Mediterranean fruit fly</name>
    <name type="synonym">Tephritis capitata</name>
    <dbReference type="NCBI Taxonomy" id="7213"/>
    <lineage>
        <taxon>Eukaryota</taxon>
        <taxon>Metazoa</taxon>
        <taxon>Ecdysozoa</taxon>
        <taxon>Arthropoda</taxon>
        <taxon>Hexapoda</taxon>
        <taxon>Insecta</taxon>
        <taxon>Pterygota</taxon>
        <taxon>Neoptera</taxon>
        <taxon>Endopterygota</taxon>
        <taxon>Diptera</taxon>
        <taxon>Brachycera</taxon>
        <taxon>Muscomorpha</taxon>
        <taxon>Tephritoidea</taxon>
        <taxon>Tephritidae</taxon>
        <taxon>Ceratitis</taxon>
        <taxon>Ceratitis</taxon>
    </lineage>
</organism>
<dbReference type="Gene3D" id="3.60.10.10">
    <property type="entry name" value="Endonuclease/exonuclease/phosphatase"/>
    <property type="match status" value="1"/>
</dbReference>
<dbReference type="EMBL" id="GAMC01015626">
    <property type="protein sequence ID" value="JAB90929.1"/>
    <property type="molecule type" value="mRNA"/>
</dbReference>
<reference evidence="17" key="2">
    <citation type="journal article" date="2014" name="BMC Genomics">
        <title>A genomic perspective to assessing quality of mass-reared SIT flies used in Mediterranean fruit fly (Ceratitis capitata) eradication in California.</title>
        <authorList>
            <person name="Calla B."/>
            <person name="Hall B."/>
            <person name="Hou S."/>
            <person name="Geib S.M."/>
        </authorList>
    </citation>
    <scope>NUCLEOTIDE SEQUENCE</scope>
</reference>
<dbReference type="InterPro" id="IPR005135">
    <property type="entry name" value="Endo/exonuclease/phosphatase"/>
</dbReference>
<dbReference type="AlphaFoldDB" id="W8BMM2"/>